<feature type="region of interest" description="Disordered" evidence="1">
    <location>
        <begin position="236"/>
        <end position="258"/>
    </location>
</feature>
<dbReference type="Proteomes" id="UP001341281">
    <property type="component" value="Chromosome 07"/>
</dbReference>
<feature type="compositionally biased region" description="Low complexity" evidence="1">
    <location>
        <begin position="214"/>
        <end position="224"/>
    </location>
</feature>
<organism evidence="2 3">
    <name type="scientific">Paspalum notatum var. saurae</name>
    <dbReference type="NCBI Taxonomy" id="547442"/>
    <lineage>
        <taxon>Eukaryota</taxon>
        <taxon>Viridiplantae</taxon>
        <taxon>Streptophyta</taxon>
        <taxon>Embryophyta</taxon>
        <taxon>Tracheophyta</taxon>
        <taxon>Spermatophyta</taxon>
        <taxon>Magnoliopsida</taxon>
        <taxon>Liliopsida</taxon>
        <taxon>Poales</taxon>
        <taxon>Poaceae</taxon>
        <taxon>PACMAD clade</taxon>
        <taxon>Panicoideae</taxon>
        <taxon>Andropogonodae</taxon>
        <taxon>Paspaleae</taxon>
        <taxon>Paspalinae</taxon>
        <taxon>Paspalum</taxon>
    </lineage>
</organism>
<name>A0AAQ3X5Z1_PASNO</name>
<dbReference type="PANTHER" id="PTHR33085:SF13">
    <property type="entry name" value="DUF295 DOMAIN-CONTAINING PROTEIN"/>
    <property type="match status" value="1"/>
</dbReference>
<dbReference type="AlphaFoldDB" id="A0AAQ3X5Z1"/>
<dbReference type="PANTHER" id="PTHR33085">
    <property type="entry name" value="OS12G0113100 PROTEIN-RELATED"/>
    <property type="match status" value="1"/>
</dbReference>
<accession>A0AAQ3X5Z1</accession>
<evidence type="ECO:0000313" key="3">
    <source>
        <dbReference type="Proteomes" id="UP001341281"/>
    </source>
</evidence>
<reference evidence="2 3" key="1">
    <citation type="submission" date="2024-02" db="EMBL/GenBank/DDBJ databases">
        <title>High-quality chromosome-scale genome assembly of Pensacola bahiagrass (Paspalum notatum Flugge var. saurae).</title>
        <authorList>
            <person name="Vega J.M."/>
            <person name="Podio M."/>
            <person name="Orjuela J."/>
            <person name="Siena L.A."/>
            <person name="Pessino S.C."/>
            <person name="Combes M.C."/>
            <person name="Mariac C."/>
            <person name="Albertini E."/>
            <person name="Pupilli F."/>
            <person name="Ortiz J.P.A."/>
            <person name="Leblanc O."/>
        </authorList>
    </citation>
    <scope>NUCLEOTIDE SEQUENCE [LARGE SCALE GENOMIC DNA]</scope>
    <source>
        <strain evidence="2">R1</strain>
        <tissue evidence="2">Leaf</tissue>
    </source>
</reference>
<gene>
    <name evidence="2" type="ORF">U9M48_033067</name>
</gene>
<feature type="region of interest" description="Disordered" evidence="1">
    <location>
        <begin position="200"/>
        <end position="224"/>
    </location>
</feature>
<proteinExistence type="predicted"/>
<dbReference type="Pfam" id="PF07893">
    <property type="entry name" value="DUF1668"/>
    <property type="match status" value="1"/>
</dbReference>
<sequence>MLLAGSRDDDDKVVAADQTGRTLLYDTESQSVRTLCIPKMCCYAHAVDVCTHEPSKSASLCSLTGPKNTPISLAIEKNLCTSWTSPSISGTTPTTASMASSTSTMTGTATLSPPPYAHSYDTGMDADPAHVTSYALVGGSSIWISKNTLGTHSFDVATGLWTKAGDWALPFYGRAQYVPEHDLWFGLTCGYGEESSACASDLTQTPPGRSTYNGGSSRRLGGSASRPISCTLAAPSSAMPGSLRSGGRTSAASSLREC</sequence>
<keyword evidence="3" id="KW-1185">Reference proteome</keyword>
<feature type="compositionally biased region" description="Polar residues" evidence="1">
    <location>
        <begin position="247"/>
        <end position="258"/>
    </location>
</feature>
<dbReference type="InterPro" id="IPR012871">
    <property type="entry name" value="DUF1668_ORYSA"/>
</dbReference>
<evidence type="ECO:0000313" key="2">
    <source>
        <dbReference type="EMBL" id="WVZ86256.1"/>
    </source>
</evidence>
<protein>
    <submittedName>
        <fullName evidence="2">Uncharacterized protein</fullName>
    </submittedName>
</protein>
<evidence type="ECO:0000256" key="1">
    <source>
        <dbReference type="SAM" id="MobiDB-lite"/>
    </source>
</evidence>
<dbReference type="EMBL" id="CP144751">
    <property type="protein sequence ID" value="WVZ86256.1"/>
    <property type="molecule type" value="Genomic_DNA"/>
</dbReference>
<feature type="compositionally biased region" description="Polar residues" evidence="1">
    <location>
        <begin position="200"/>
        <end position="213"/>
    </location>
</feature>